<accession>A9RS66</accession>
<feature type="compositionally biased region" description="Polar residues" evidence="1">
    <location>
        <begin position="257"/>
        <end position="279"/>
    </location>
</feature>
<sequence length="473" mass="52351">MGCGASKDGVAEPQPMQIRGYDTEFRLKGEDALKSNIQVISDINSACVSSLSISSSVLNNPPSAFFYMDNFDEDTFSDEEDSDLDPSFTLPFKRIIEEVDDDAFITTALTALSGGKEAKTDKKDKTNIDDVEKRIEVNVVAHNEVLSAESGEDYLTCPLYMVPRATSFQALMSTSPVLTQQHLGGDIMAREETDTEELLVPERTHTVHEDRRDQLEEPEEFKRPANPAVPDHEMNHFGEDSASALIENLKQEHHQKQVQPKQENLKPNNKMNTNETSSDNQDKIVPKMPPLTMVSPIRKITPHCTPQSIVTLLLLCKVNPMAYVCKILKPVMCGILAAAELPAHLSKKAALPTVTLKGNVPIIHQDELVTAQGPVDSATRPCSCGDNLELSRWSPMTENLEETPTPATKSPAGSEWRSPSREMLDPDIEDIVLLESPPPPPELHTLPLPAMLDCHGIHMDNRDFISPCLRFIS</sequence>
<dbReference type="PaxDb" id="3218-PP1S25_147V6.1"/>
<evidence type="ECO:0000256" key="1">
    <source>
        <dbReference type="SAM" id="MobiDB-lite"/>
    </source>
</evidence>
<reference evidence="3" key="3">
    <citation type="submission" date="2020-12" db="UniProtKB">
        <authorList>
            <consortium name="EnsemblPlants"/>
        </authorList>
    </citation>
    <scope>IDENTIFICATION</scope>
</reference>
<name>A9RS66_PHYPA</name>
<protein>
    <submittedName>
        <fullName evidence="2 3">Uncharacterized protein</fullName>
    </submittedName>
</protein>
<dbReference type="EnsemblPlants" id="Pp3c3_14840V3.2">
    <property type="protein sequence ID" value="Pp3c3_14840V3.2"/>
    <property type="gene ID" value="Pp3c3_14840"/>
</dbReference>
<reference evidence="2 4" key="1">
    <citation type="journal article" date="2008" name="Science">
        <title>The Physcomitrella genome reveals evolutionary insights into the conquest of land by plants.</title>
        <authorList>
            <person name="Rensing S."/>
            <person name="Lang D."/>
            <person name="Zimmer A."/>
            <person name="Terry A."/>
            <person name="Salamov A."/>
            <person name="Shapiro H."/>
            <person name="Nishiyama T."/>
            <person name="Perroud P.-F."/>
            <person name="Lindquist E."/>
            <person name="Kamisugi Y."/>
            <person name="Tanahashi T."/>
            <person name="Sakakibara K."/>
            <person name="Fujita T."/>
            <person name="Oishi K."/>
            <person name="Shin-I T."/>
            <person name="Kuroki Y."/>
            <person name="Toyoda A."/>
            <person name="Suzuki Y."/>
            <person name="Hashimoto A."/>
            <person name="Yamaguchi K."/>
            <person name="Sugano A."/>
            <person name="Kohara Y."/>
            <person name="Fujiyama A."/>
            <person name="Anterola A."/>
            <person name="Aoki S."/>
            <person name="Ashton N."/>
            <person name="Barbazuk W.B."/>
            <person name="Barker E."/>
            <person name="Bennetzen J."/>
            <person name="Bezanilla M."/>
            <person name="Blankenship R."/>
            <person name="Cho S.H."/>
            <person name="Dutcher S."/>
            <person name="Estelle M."/>
            <person name="Fawcett J.A."/>
            <person name="Gundlach H."/>
            <person name="Hanada K."/>
            <person name="Heyl A."/>
            <person name="Hicks K.A."/>
            <person name="Hugh J."/>
            <person name="Lohr M."/>
            <person name="Mayer K."/>
            <person name="Melkozernov A."/>
            <person name="Murata T."/>
            <person name="Nelson D."/>
            <person name="Pils B."/>
            <person name="Prigge M."/>
            <person name="Reiss B."/>
            <person name="Renner T."/>
            <person name="Rombauts S."/>
            <person name="Rushton P."/>
            <person name="Sanderfoot A."/>
            <person name="Schween G."/>
            <person name="Shiu S.-H."/>
            <person name="Stueber K."/>
            <person name="Theodoulou F.L."/>
            <person name="Tu H."/>
            <person name="Van de Peer Y."/>
            <person name="Verrier P.J."/>
            <person name="Waters E."/>
            <person name="Wood A."/>
            <person name="Yang L."/>
            <person name="Cove D."/>
            <person name="Cuming A."/>
            <person name="Hasebe M."/>
            <person name="Lucas S."/>
            <person name="Mishler D.B."/>
            <person name="Reski R."/>
            <person name="Grigoriev I."/>
            <person name="Quatrano R.S."/>
            <person name="Boore J.L."/>
        </authorList>
    </citation>
    <scope>NUCLEOTIDE SEQUENCE [LARGE SCALE GENOMIC DNA]</scope>
    <source>
        <strain evidence="3 4">cv. Gransden 2004</strain>
    </source>
</reference>
<reference evidence="2 4" key="2">
    <citation type="journal article" date="2018" name="Plant J.">
        <title>The Physcomitrella patens chromosome-scale assembly reveals moss genome structure and evolution.</title>
        <authorList>
            <person name="Lang D."/>
            <person name="Ullrich K.K."/>
            <person name="Murat F."/>
            <person name="Fuchs J."/>
            <person name="Jenkins J."/>
            <person name="Haas F.B."/>
            <person name="Piednoel M."/>
            <person name="Gundlach H."/>
            <person name="Van Bel M."/>
            <person name="Meyberg R."/>
            <person name="Vives C."/>
            <person name="Morata J."/>
            <person name="Symeonidi A."/>
            <person name="Hiss M."/>
            <person name="Muchero W."/>
            <person name="Kamisugi Y."/>
            <person name="Saleh O."/>
            <person name="Blanc G."/>
            <person name="Decker E.L."/>
            <person name="van Gessel N."/>
            <person name="Grimwood J."/>
            <person name="Hayes R.D."/>
            <person name="Graham S.W."/>
            <person name="Gunter L.E."/>
            <person name="McDaniel S.F."/>
            <person name="Hoernstein S.N.W."/>
            <person name="Larsson A."/>
            <person name="Li F.W."/>
            <person name="Perroud P.F."/>
            <person name="Phillips J."/>
            <person name="Ranjan P."/>
            <person name="Rokshar D.S."/>
            <person name="Rothfels C.J."/>
            <person name="Schneider L."/>
            <person name="Shu S."/>
            <person name="Stevenson D.W."/>
            <person name="Thummler F."/>
            <person name="Tillich M."/>
            <person name="Villarreal Aguilar J.C."/>
            <person name="Widiez T."/>
            <person name="Wong G.K."/>
            <person name="Wymore A."/>
            <person name="Zhang Y."/>
            <person name="Zimmer A.D."/>
            <person name="Quatrano R.S."/>
            <person name="Mayer K.F.X."/>
            <person name="Goodstein D."/>
            <person name="Casacuberta J.M."/>
            <person name="Vandepoele K."/>
            <person name="Reski R."/>
            <person name="Cuming A.C."/>
            <person name="Tuskan G.A."/>
            <person name="Maumus F."/>
            <person name="Salse J."/>
            <person name="Schmutz J."/>
            <person name="Rensing S.A."/>
        </authorList>
    </citation>
    <scope>NUCLEOTIDE SEQUENCE [LARGE SCALE GENOMIC DNA]</scope>
    <source>
        <strain evidence="3 4">cv. Gransden 2004</strain>
    </source>
</reference>
<evidence type="ECO:0000313" key="4">
    <source>
        <dbReference type="Proteomes" id="UP000006727"/>
    </source>
</evidence>
<dbReference type="EMBL" id="ABEU02000003">
    <property type="protein sequence ID" value="PNR57441.1"/>
    <property type="molecule type" value="Genomic_DNA"/>
</dbReference>
<dbReference type="HOGENOM" id="CLU_577968_0_0_1"/>
<gene>
    <name evidence="2" type="ORF">PHYPA_004435</name>
</gene>
<feature type="compositionally biased region" description="Basic and acidic residues" evidence="1">
    <location>
        <begin position="206"/>
        <end position="223"/>
    </location>
</feature>
<dbReference type="InParanoid" id="A9RS66"/>
<dbReference type="Gramene" id="Pp3c3_14840V3.2">
    <property type="protein sequence ID" value="Pp3c3_14840V3.2"/>
    <property type="gene ID" value="Pp3c3_14840"/>
</dbReference>
<proteinExistence type="predicted"/>
<dbReference type="EnsemblPlants" id="Pp3c3_14840V3.1">
    <property type="protein sequence ID" value="Pp3c3_14840V3.1"/>
    <property type="gene ID" value="Pp3c3_14840"/>
</dbReference>
<dbReference type="AlphaFoldDB" id="A9RS66"/>
<keyword evidence="4" id="KW-1185">Reference proteome</keyword>
<feature type="region of interest" description="Disordered" evidence="1">
    <location>
        <begin position="206"/>
        <end position="236"/>
    </location>
</feature>
<organism evidence="2">
    <name type="scientific">Physcomitrium patens</name>
    <name type="common">Spreading-leaved earth moss</name>
    <name type="synonym">Physcomitrella patens</name>
    <dbReference type="NCBI Taxonomy" id="3218"/>
    <lineage>
        <taxon>Eukaryota</taxon>
        <taxon>Viridiplantae</taxon>
        <taxon>Streptophyta</taxon>
        <taxon>Embryophyta</taxon>
        <taxon>Bryophyta</taxon>
        <taxon>Bryophytina</taxon>
        <taxon>Bryopsida</taxon>
        <taxon>Funariidae</taxon>
        <taxon>Funariales</taxon>
        <taxon>Funariaceae</taxon>
        <taxon>Physcomitrium</taxon>
    </lineage>
</organism>
<evidence type="ECO:0000313" key="3">
    <source>
        <dbReference type="EnsemblPlants" id="Pp3c3_14840V3.1"/>
    </source>
</evidence>
<dbReference type="Gramene" id="Pp3c3_14840V3.1">
    <property type="protein sequence ID" value="Pp3c3_14840V3.1"/>
    <property type="gene ID" value="Pp3c3_14840"/>
</dbReference>
<dbReference type="Proteomes" id="UP000006727">
    <property type="component" value="Chromosome 3"/>
</dbReference>
<feature type="region of interest" description="Disordered" evidence="1">
    <location>
        <begin position="397"/>
        <end position="421"/>
    </location>
</feature>
<feature type="region of interest" description="Disordered" evidence="1">
    <location>
        <begin position="251"/>
        <end position="287"/>
    </location>
</feature>
<evidence type="ECO:0000313" key="2">
    <source>
        <dbReference type="EMBL" id="PNR57441.1"/>
    </source>
</evidence>